<dbReference type="PANTHER" id="PTHR43401">
    <property type="entry name" value="L-THREONINE 3-DEHYDROGENASE"/>
    <property type="match status" value="1"/>
</dbReference>
<proteinExistence type="predicted"/>
<dbReference type="Pfam" id="PF08240">
    <property type="entry name" value="ADH_N"/>
    <property type="match status" value="1"/>
</dbReference>
<organism evidence="6 7">
    <name type="scientific">Brachybacterium conglomeratum</name>
    <dbReference type="NCBI Taxonomy" id="47846"/>
    <lineage>
        <taxon>Bacteria</taxon>
        <taxon>Bacillati</taxon>
        <taxon>Actinomycetota</taxon>
        <taxon>Actinomycetes</taxon>
        <taxon>Micrococcales</taxon>
        <taxon>Dermabacteraceae</taxon>
        <taxon>Brachybacterium</taxon>
    </lineage>
</organism>
<dbReference type="InterPro" id="IPR013149">
    <property type="entry name" value="ADH-like_C"/>
</dbReference>
<keyword evidence="7" id="KW-1185">Reference proteome</keyword>
<dbReference type="Pfam" id="PF00107">
    <property type="entry name" value="ADH_zinc_N"/>
    <property type="match status" value="1"/>
</dbReference>
<dbReference type="SUPFAM" id="SSF51735">
    <property type="entry name" value="NAD(P)-binding Rossmann-fold domains"/>
    <property type="match status" value="1"/>
</dbReference>
<dbReference type="InterPro" id="IPR013154">
    <property type="entry name" value="ADH-like_N"/>
</dbReference>
<protein>
    <submittedName>
        <fullName evidence="6">Erythritol/L-threitol dehydrogenase</fullName>
    </submittedName>
</protein>
<dbReference type="Gene3D" id="3.90.180.10">
    <property type="entry name" value="Medium-chain alcohol dehydrogenases, catalytic domain"/>
    <property type="match status" value="1"/>
</dbReference>
<dbReference type="EMBL" id="BSDQ01000001">
    <property type="protein sequence ID" value="GLI29925.1"/>
    <property type="molecule type" value="Genomic_DNA"/>
</dbReference>
<dbReference type="InterPro" id="IPR036291">
    <property type="entry name" value="NAD(P)-bd_dom_sf"/>
</dbReference>
<evidence type="ECO:0000256" key="2">
    <source>
        <dbReference type="ARBA" id="ARBA00022723"/>
    </source>
</evidence>
<evidence type="ECO:0000256" key="1">
    <source>
        <dbReference type="ARBA" id="ARBA00001947"/>
    </source>
</evidence>
<dbReference type="Gene3D" id="3.40.50.720">
    <property type="entry name" value="NAD(P)-binding Rossmann-like Domain"/>
    <property type="match status" value="1"/>
</dbReference>
<evidence type="ECO:0000256" key="4">
    <source>
        <dbReference type="ARBA" id="ARBA00023002"/>
    </source>
</evidence>
<reference evidence="6" key="1">
    <citation type="submission" date="2022-12" db="EMBL/GenBank/DDBJ databases">
        <title>Reference genome sequencing for broad-spectrum identification of bacterial and archaeal isolates by mass spectrometry.</title>
        <authorList>
            <person name="Sekiguchi Y."/>
            <person name="Tourlousse D.M."/>
        </authorList>
    </citation>
    <scope>NUCLEOTIDE SEQUENCE</scope>
    <source>
        <strain evidence="6">5-2</strain>
    </source>
</reference>
<dbReference type="InterPro" id="IPR011032">
    <property type="entry name" value="GroES-like_sf"/>
</dbReference>
<evidence type="ECO:0000256" key="3">
    <source>
        <dbReference type="ARBA" id="ARBA00022833"/>
    </source>
</evidence>
<dbReference type="SMART" id="SM00829">
    <property type="entry name" value="PKS_ER"/>
    <property type="match status" value="1"/>
</dbReference>
<comment type="cofactor">
    <cofactor evidence="1">
        <name>Zn(2+)</name>
        <dbReference type="ChEBI" id="CHEBI:29105"/>
    </cofactor>
</comment>
<evidence type="ECO:0000313" key="7">
    <source>
        <dbReference type="Proteomes" id="UP001144451"/>
    </source>
</evidence>
<dbReference type="Proteomes" id="UP001144451">
    <property type="component" value="Unassembled WGS sequence"/>
</dbReference>
<sequence>MSYVSQLPATMQAVVMHAPEDYRLEERPVPTPAGDELLIQVEAVGVCASDLKAYAGAAKFWGDENRDRWVEPGIIPGHEITGTVVQGSDEILAHHGVSVGDRIVVEQIVPCGECMYCQRGWYWMCAPHDMFGFKHYHGGMAEYMIVPKLARAHRISKDIAPQHAAYAEPLSCSMHAVERAELEFDDVVVIAGAGPIGLGAIIGAAHKNPKLVIALDFDDEKLELAKKCGADLTLNPSKVDIYEEIRGLTGGYGADVYIECTGHPSAVPQGLNLLRKLGRFVEYSVFKENVSVDWSIISDDKELDVRGAHLGPHTWPAAIKIIEKGDLPLDEICTHQFGLADFQKALDSVADSAGASVKVSILPGR</sequence>
<keyword evidence="3" id="KW-0862">Zinc</keyword>
<dbReference type="InterPro" id="IPR050129">
    <property type="entry name" value="Zn_alcohol_dh"/>
</dbReference>
<evidence type="ECO:0000259" key="5">
    <source>
        <dbReference type="SMART" id="SM00829"/>
    </source>
</evidence>
<dbReference type="PANTHER" id="PTHR43401:SF2">
    <property type="entry name" value="L-THREONINE 3-DEHYDROGENASE"/>
    <property type="match status" value="1"/>
</dbReference>
<gene>
    <name evidence="6" type="ORF">BCONGLO52_07660</name>
</gene>
<name>A0ABQ5RDL0_9MICO</name>
<feature type="domain" description="Enoyl reductase (ER)" evidence="5">
    <location>
        <begin position="17"/>
        <end position="352"/>
    </location>
</feature>
<keyword evidence="2" id="KW-0479">Metal-binding</keyword>
<accession>A0ABQ5RDL0</accession>
<evidence type="ECO:0000313" key="6">
    <source>
        <dbReference type="EMBL" id="GLI29925.1"/>
    </source>
</evidence>
<comment type="caution">
    <text evidence="6">The sequence shown here is derived from an EMBL/GenBank/DDBJ whole genome shotgun (WGS) entry which is preliminary data.</text>
</comment>
<dbReference type="SUPFAM" id="SSF50129">
    <property type="entry name" value="GroES-like"/>
    <property type="match status" value="1"/>
</dbReference>
<dbReference type="InterPro" id="IPR020843">
    <property type="entry name" value="ER"/>
</dbReference>
<keyword evidence="4" id="KW-0560">Oxidoreductase</keyword>